<organism evidence="5 6">
    <name type="scientific">Streptococcus sanguinis</name>
    <dbReference type="NCBI Taxonomy" id="1305"/>
    <lineage>
        <taxon>Bacteria</taxon>
        <taxon>Bacillati</taxon>
        <taxon>Bacillota</taxon>
        <taxon>Bacilli</taxon>
        <taxon>Lactobacillales</taxon>
        <taxon>Streptococcaceae</taxon>
        <taxon>Streptococcus</taxon>
    </lineage>
</organism>
<dbReference type="Proteomes" id="UP000183504">
    <property type="component" value="Unassembled WGS sequence"/>
</dbReference>
<comment type="similarity">
    <text evidence="1">Belongs to the bacterial solute-binding protein 1 family.</text>
</comment>
<evidence type="ECO:0000313" key="5">
    <source>
        <dbReference type="EMBL" id="CEL90449.1"/>
    </source>
</evidence>
<evidence type="ECO:0000313" key="6">
    <source>
        <dbReference type="Proteomes" id="UP000183504"/>
    </source>
</evidence>
<dbReference type="GO" id="GO:0015768">
    <property type="term" value="P:maltose transport"/>
    <property type="evidence" value="ECO:0007669"/>
    <property type="project" value="TreeGrafter"/>
</dbReference>
<dbReference type="InterPro" id="IPR006059">
    <property type="entry name" value="SBP"/>
</dbReference>
<keyword evidence="2" id="KW-0813">Transport</keyword>
<dbReference type="GO" id="GO:0042956">
    <property type="term" value="P:maltodextrin transmembrane transport"/>
    <property type="evidence" value="ECO:0007669"/>
    <property type="project" value="TreeGrafter"/>
</dbReference>
<dbReference type="PROSITE" id="PS51257">
    <property type="entry name" value="PROKAR_LIPOPROTEIN"/>
    <property type="match status" value="1"/>
</dbReference>
<keyword evidence="5" id="KW-0449">Lipoprotein</keyword>
<proteinExistence type="inferred from homology"/>
<name>A0A0B7GQW3_STRSA</name>
<dbReference type="GO" id="GO:0055052">
    <property type="term" value="C:ATP-binding cassette (ABC) transporter complex, substrate-binding subunit-containing"/>
    <property type="evidence" value="ECO:0007669"/>
    <property type="project" value="TreeGrafter"/>
</dbReference>
<dbReference type="AlphaFoldDB" id="A0A0B7GQW3"/>
<dbReference type="RefSeq" id="WP_072074058.1">
    <property type="nucleotide sequence ID" value="NZ_CDMW01000001.1"/>
</dbReference>
<keyword evidence="3 4" id="KW-0732">Signal</keyword>
<dbReference type="SUPFAM" id="SSF53850">
    <property type="entry name" value="Periplasmic binding protein-like II"/>
    <property type="match status" value="1"/>
</dbReference>
<accession>A0A0B7GQW3</accession>
<dbReference type="Gene3D" id="3.40.190.10">
    <property type="entry name" value="Periplasmic binding protein-like II"/>
    <property type="match status" value="2"/>
</dbReference>
<dbReference type="GO" id="GO:1901982">
    <property type="term" value="F:maltose binding"/>
    <property type="evidence" value="ECO:0007669"/>
    <property type="project" value="TreeGrafter"/>
</dbReference>
<protein>
    <submittedName>
        <fullName evidence="5">Maltose/maltodextrin ABC transporter solute-binding lipoprotein</fullName>
    </submittedName>
</protein>
<dbReference type="Pfam" id="PF13416">
    <property type="entry name" value="SBP_bac_8"/>
    <property type="match status" value="1"/>
</dbReference>
<sequence>MKTWKKVVLGSVSLLAAGTLLAACSSNSSKESSSSKADSKTLKLWVPTGAKDSYSDTVSKFEKESGYKVDVVEMEDPNAQENLTKDASTAADVFSLPHDQLGKLVEAGAIQEVPSKMAEEVKKNDTEQAAVGAQYKGKTYAFPYGIESQVTYYNKSRLSADDVKSYETITSKAKFGGNLKEANGYITAPLFLSVGDTLFGKDGEQVDGTNWGNEAGVNVLKFIAAQKNNSGFVNVDASNLLAKFEDGSVDAFQSGPWDYAAAEKAVGKDNLGISVYPTVNIGGQDVQQKAFLGVKLYAVNQTPSNGDTDRIAASYKLAQVLTSKESQENQFKFEGRHIIPANKEVQESEDVKKDALAQAVITMGSSDTYTTVMPKLSQMSVFWTESAAILSDAYNGKFGEDQYLAKLQQFDKDLAAAK</sequence>
<dbReference type="PANTHER" id="PTHR30061">
    <property type="entry name" value="MALTOSE-BINDING PERIPLASMIC PROTEIN"/>
    <property type="match status" value="1"/>
</dbReference>
<dbReference type="EMBL" id="CDMW01000001">
    <property type="protein sequence ID" value="CEL90449.1"/>
    <property type="molecule type" value="Genomic_DNA"/>
</dbReference>
<evidence type="ECO:0000256" key="3">
    <source>
        <dbReference type="ARBA" id="ARBA00022729"/>
    </source>
</evidence>
<evidence type="ECO:0000256" key="1">
    <source>
        <dbReference type="ARBA" id="ARBA00008520"/>
    </source>
</evidence>
<evidence type="ECO:0000256" key="4">
    <source>
        <dbReference type="SAM" id="SignalP"/>
    </source>
</evidence>
<gene>
    <name evidence="5" type="primary">malX</name>
    <name evidence="5" type="ORF">SSV_1152</name>
</gene>
<evidence type="ECO:0000256" key="2">
    <source>
        <dbReference type="ARBA" id="ARBA00022448"/>
    </source>
</evidence>
<feature type="signal peptide" evidence="4">
    <location>
        <begin position="1"/>
        <end position="22"/>
    </location>
</feature>
<reference evidence="5 6" key="1">
    <citation type="submission" date="2015-01" db="EMBL/GenBank/DDBJ databases">
        <authorList>
            <person name="Pelicic Vladimir"/>
        </authorList>
    </citation>
    <scope>NUCLEOTIDE SEQUENCE [LARGE SCALE GENOMIC DNA]</scope>
    <source>
        <strain evidence="5 6">2908</strain>
    </source>
</reference>
<feature type="chain" id="PRO_5038638867" evidence="4">
    <location>
        <begin position="23"/>
        <end position="418"/>
    </location>
</feature>
<dbReference type="PANTHER" id="PTHR30061:SF50">
    <property type="entry name" value="MALTOSE_MALTODEXTRIN-BINDING PERIPLASMIC PROTEIN"/>
    <property type="match status" value="1"/>
</dbReference>